<evidence type="ECO:0000256" key="1">
    <source>
        <dbReference type="SAM" id="MobiDB-lite"/>
    </source>
</evidence>
<feature type="region of interest" description="Disordered" evidence="1">
    <location>
        <begin position="363"/>
        <end position="449"/>
    </location>
</feature>
<accession>A0AAW0AIQ4</accession>
<evidence type="ECO:0000313" key="2">
    <source>
        <dbReference type="EMBL" id="KAK7012944.1"/>
    </source>
</evidence>
<dbReference type="EMBL" id="JAWWNJ010000061">
    <property type="protein sequence ID" value="KAK7012944.1"/>
    <property type="molecule type" value="Genomic_DNA"/>
</dbReference>
<comment type="caution">
    <text evidence="2">The sequence shown here is derived from an EMBL/GenBank/DDBJ whole genome shotgun (WGS) entry which is preliminary data.</text>
</comment>
<evidence type="ECO:0000313" key="3">
    <source>
        <dbReference type="Proteomes" id="UP001362999"/>
    </source>
</evidence>
<sequence length="463" mass="52523">MPKSPFTRAQDDLIESFFPVFVKKLDEGITGSQLTTWKQGTASDLLDDEAFKDLDTTKYNRKTWFEMIVRKFTNYRNQVYLKNKPATEKTALSAKKANPMMKFSSIVSGRQLYAKENSKSLNTAVVQRMQDTNNKSPAAVYQTLLKSKWDSLTDDDKEGWNARAEAEAGNIQQNQQEFPETISLALQDLCQGGLLGDAEIVLFYGFRDSQNHELISGSIHAHSKHNDKQFGVDQDALQTEYEQAWWAFNDRVLPHSIKDSPLIPRNTAGHPVFPSISLEATPTADIRMLLVEYFEHCWVVRVLDNTVTMVPWDDIASHPEKFYDTDAFPIKLNHPQNLSTDQVHTLTSQLLKFSVIDSPNPFRFRESETPLPPNSELPSTPKPISRQKSPTPGPKSPVPPPSPKSPSPFNEQEKPKSVDKRKLHERDFEALSDLSDVDESPPQKKKRVSKLNAFQVYLSIEVC</sequence>
<protein>
    <submittedName>
        <fullName evidence="2">Uncharacterized protein</fullName>
    </submittedName>
</protein>
<keyword evidence="3" id="KW-1185">Reference proteome</keyword>
<dbReference type="AlphaFoldDB" id="A0AAW0AIQ4"/>
<gene>
    <name evidence="2" type="ORF">R3P38DRAFT_3007710</name>
</gene>
<organism evidence="2 3">
    <name type="scientific">Favolaschia claudopus</name>
    <dbReference type="NCBI Taxonomy" id="2862362"/>
    <lineage>
        <taxon>Eukaryota</taxon>
        <taxon>Fungi</taxon>
        <taxon>Dikarya</taxon>
        <taxon>Basidiomycota</taxon>
        <taxon>Agaricomycotina</taxon>
        <taxon>Agaricomycetes</taxon>
        <taxon>Agaricomycetidae</taxon>
        <taxon>Agaricales</taxon>
        <taxon>Marasmiineae</taxon>
        <taxon>Mycenaceae</taxon>
        <taxon>Favolaschia</taxon>
    </lineage>
</organism>
<feature type="compositionally biased region" description="Basic and acidic residues" evidence="1">
    <location>
        <begin position="411"/>
        <end position="429"/>
    </location>
</feature>
<dbReference type="Proteomes" id="UP001362999">
    <property type="component" value="Unassembled WGS sequence"/>
</dbReference>
<reference evidence="2 3" key="1">
    <citation type="journal article" date="2024" name="J Genomics">
        <title>Draft genome sequencing and assembly of Favolaschia claudopus CIRM-BRFM 2984 isolated from oak limbs.</title>
        <authorList>
            <person name="Navarro D."/>
            <person name="Drula E."/>
            <person name="Chaduli D."/>
            <person name="Cazenave R."/>
            <person name="Ahrendt S."/>
            <person name="Wang J."/>
            <person name="Lipzen A."/>
            <person name="Daum C."/>
            <person name="Barry K."/>
            <person name="Grigoriev I.V."/>
            <person name="Favel A."/>
            <person name="Rosso M.N."/>
            <person name="Martin F."/>
        </authorList>
    </citation>
    <scope>NUCLEOTIDE SEQUENCE [LARGE SCALE GENOMIC DNA]</scope>
    <source>
        <strain evidence="2 3">CIRM-BRFM 2984</strain>
    </source>
</reference>
<name>A0AAW0AIQ4_9AGAR</name>
<proteinExistence type="predicted"/>
<feature type="compositionally biased region" description="Pro residues" evidence="1">
    <location>
        <begin position="391"/>
        <end position="406"/>
    </location>
</feature>